<feature type="region of interest" description="Disordered" evidence="1">
    <location>
        <begin position="302"/>
        <end position="374"/>
    </location>
</feature>
<dbReference type="CDD" id="cd00688">
    <property type="entry name" value="ISOPREN_C2_like"/>
    <property type="match status" value="1"/>
</dbReference>
<organism evidence="3 4">
    <name type="scientific">Kytococcus aerolatus</name>
    <dbReference type="NCBI Taxonomy" id="592308"/>
    <lineage>
        <taxon>Bacteria</taxon>
        <taxon>Bacillati</taxon>
        <taxon>Actinomycetota</taxon>
        <taxon>Actinomycetes</taxon>
        <taxon>Micrococcales</taxon>
        <taxon>Kytococcaceae</taxon>
        <taxon>Kytococcus</taxon>
    </lineage>
</organism>
<evidence type="ECO:0000313" key="4">
    <source>
        <dbReference type="Proteomes" id="UP000198122"/>
    </source>
</evidence>
<proteinExistence type="predicted"/>
<dbReference type="AlphaFoldDB" id="A0A212T5M5"/>
<dbReference type="PANTHER" id="PTHR10559:SF18">
    <property type="entry name" value="TRANSCOBALAMIN II"/>
    <property type="match status" value="1"/>
</dbReference>
<name>A0A212T5M5_9MICO</name>
<evidence type="ECO:0008006" key="5">
    <source>
        <dbReference type="Google" id="ProtNLM"/>
    </source>
</evidence>
<dbReference type="InterPro" id="IPR051588">
    <property type="entry name" value="Cobalamin_Transport"/>
</dbReference>
<keyword evidence="2" id="KW-0732">Signal</keyword>
<dbReference type="RefSeq" id="WP_088817463.1">
    <property type="nucleotide sequence ID" value="NZ_FYEZ01000001.1"/>
</dbReference>
<dbReference type="Proteomes" id="UP000198122">
    <property type="component" value="Unassembled WGS sequence"/>
</dbReference>
<reference evidence="3 4" key="1">
    <citation type="submission" date="2017-06" db="EMBL/GenBank/DDBJ databases">
        <authorList>
            <person name="Kim H.J."/>
            <person name="Triplett B.A."/>
        </authorList>
    </citation>
    <scope>NUCLEOTIDE SEQUENCE [LARGE SCALE GENOMIC DNA]</scope>
    <source>
        <strain evidence="3 4">DSM 22179</strain>
    </source>
</reference>
<evidence type="ECO:0000256" key="1">
    <source>
        <dbReference type="SAM" id="MobiDB-lite"/>
    </source>
</evidence>
<sequence length="403" mass="41225">MRQAHRLLAAGFAASIALSLPVSAGAAPGGPALAHPVLTAKQQSEAHAAADWIVEQLAGADHFPAGGDTVDALVALAAAGNHDDVARKLGAYLQDDPAAKEYASVQPGAAAKVVIGLDAACMDTSAYDQMMLKDMKDDGSLPGFASAFNHSLVIIALERSGQEIPPVLVEKLKSWQTAEDGGFEYDDFISGGKVYDVDGGAMGAMALQVAGEDEAAERALDSLRAHQEAPGYWPNYSPVNSTGLVVHALEIDGRDVSKAQAWMKTQQLSDGGFPASLDGDTSNVMATIQGMQAIAGAGYTNADLGCEAEPTPEPTTPEPTTPEPTTPEPTTPEPTSPEPTTPEPTSPEPTTPEPTSPEPSGPVADTGVGAKEGDGQLAAAAMGGLMVLAGGAVAAARLRREGK</sequence>
<protein>
    <recommendedName>
        <fullName evidence="5">Prenyltransferase and squalene oxidase repeat-containing protein</fullName>
    </recommendedName>
</protein>
<dbReference type="EMBL" id="FYEZ01000001">
    <property type="protein sequence ID" value="SNC61309.1"/>
    <property type="molecule type" value="Genomic_DNA"/>
</dbReference>
<dbReference type="InterPro" id="IPR008930">
    <property type="entry name" value="Terpenoid_cyclase/PrenylTrfase"/>
</dbReference>
<gene>
    <name evidence="3" type="ORF">SAMN05445756_0455</name>
</gene>
<keyword evidence="4" id="KW-1185">Reference proteome</keyword>
<evidence type="ECO:0000313" key="3">
    <source>
        <dbReference type="EMBL" id="SNC61309.1"/>
    </source>
</evidence>
<dbReference type="PANTHER" id="PTHR10559">
    <property type="entry name" value="TRANSCOBALAMIN-1/GASTRIC INTRINSIC FACTOR"/>
    <property type="match status" value="1"/>
</dbReference>
<dbReference type="Gene3D" id="1.50.10.20">
    <property type="match status" value="1"/>
</dbReference>
<feature type="compositionally biased region" description="Pro residues" evidence="1">
    <location>
        <begin position="311"/>
        <end position="360"/>
    </location>
</feature>
<accession>A0A212T5M5</accession>
<evidence type="ECO:0000256" key="2">
    <source>
        <dbReference type="SAM" id="SignalP"/>
    </source>
</evidence>
<dbReference type="SUPFAM" id="SSF48239">
    <property type="entry name" value="Terpenoid cyclases/Protein prenyltransferases"/>
    <property type="match status" value="1"/>
</dbReference>
<feature type="signal peptide" evidence="2">
    <location>
        <begin position="1"/>
        <end position="24"/>
    </location>
</feature>
<feature type="chain" id="PRO_5039640051" description="Prenyltransferase and squalene oxidase repeat-containing protein" evidence="2">
    <location>
        <begin position="25"/>
        <end position="403"/>
    </location>
</feature>